<dbReference type="EMBL" id="GG693882">
    <property type="protein sequence ID" value="EES51983.1"/>
    <property type="molecule type" value="Genomic_DNA"/>
</dbReference>
<keyword evidence="3 5" id="KW-0012">Acyltransferase</keyword>
<accession>C6HZG1</accession>
<evidence type="ECO:0000256" key="1">
    <source>
        <dbReference type="ARBA" id="ARBA00005189"/>
    </source>
</evidence>
<evidence type="ECO:0000256" key="2">
    <source>
        <dbReference type="ARBA" id="ARBA00022679"/>
    </source>
</evidence>
<feature type="domain" description="Phospholipid/glycerol acyltransferase" evidence="4">
    <location>
        <begin position="52"/>
        <end position="164"/>
    </location>
</feature>
<comment type="pathway">
    <text evidence="1">Lipid metabolism.</text>
</comment>
<keyword evidence="2 5" id="KW-0808">Transferase</keyword>
<reference evidence="5 6" key="1">
    <citation type="journal article" date="2009" name="Appl. Environ. Microbiol.">
        <title>Community genomic and proteomic analyses of chemoautotrophic iron-oxidizing "Leptospirillum rubarum" (Group II) and "Leptospirillum ferrodiazotrophum" (Group III) bacteria in acid mine drainage biofilms.</title>
        <authorList>
            <person name="Goltsman D.S."/>
            <person name="Denef V.J."/>
            <person name="Singer S.W."/>
            <person name="VerBerkmoes N.C."/>
            <person name="Lefsrud M."/>
            <person name="Mueller R.S."/>
            <person name="Dick G.J."/>
            <person name="Sun C.L."/>
            <person name="Wheeler K.E."/>
            <person name="Zemla A."/>
            <person name="Baker B.J."/>
            <person name="Hauser L."/>
            <person name="Land M."/>
            <person name="Shah M.B."/>
            <person name="Thelen M.P."/>
            <person name="Hettich R.L."/>
            <person name="Banfield J.F."/>
        </authorList>
    </citation>
    <scope>NUCLEOTIDE SEQUENCE [LARGE SCALE GENOMIC DNA]</scope>
</reference>
<dbReference type="AlphaFoldDB" id="C6HZG1"/>
<protein>
    <submittedName>
        <fullName evidence="5">1-acyl-sn-glycerol-3-phosphate acyltransferase</fullName>
    </submittedName>
</protein>
<evidence type="ECO:0000259" key="4">
    <source>
        <dbReference type="SMART" id="SM00563"/>
    </source>
</evidence>
<sequence>MDRRPLPLIPEPGTISGTSFYRTARAFMGMAMSLYIPTTIEGHENIPASGGVIVAANHRSLLDVPLLGYAIGRESRFPAKPELFSHPLLARFLLSLGGFPIARGEGDRKALSFSERVIREGGVLAIFPEGTRSRDGHLQPFHRGVALLAMSAQVPIVPAAITGSGTSFPPGALFPRPAKISIRFGPPEWPFPGPFDSPQKKAESLRLTDRVFERIESLLAISSRP</sequence>
<evidence type="ECO:0000313" key="6">
    <source>
        <dbReference type="Proteomes" id="UP000009374"/>
    </source>
</evidence>
<dbReference type="PANTHER" id="PTHR10434">
    <property type="entry name" value="1-ACYL-SN-GLYCEROL-3-PHOSPHATE ACYLTRANSFERASE"/>
    <property type="match status" value="1"/>
</dbReference>
<gene>
    <name evidence="5" type="ORF">UBAL3_95320018</name>
</gene>
<dbReference type="Proteomes" id="UP000009374">
    <property type="component" value="Unassembled WGS sequence"/>
</dbReference>
<name>C6HZG1_9BACT</name>
<organism evidence="5 6">
    <name type="scientific">Leptospirillum ferrodiazotrophum</name>
    <dbReference type="NCBI Taxonomy" id="412449"/>
    <lineage>
        <taxon>Bacteria</taxon>
        <taxon>Pseudomonadati</taxon>
        <taxon>Nitrospirota</taxon>
        <taxon>Nitrospiria</taxon>
        <taxon>Nitrospirales</taxon>
        <taxon>Nitrospiraceae</taxon>
        <taxon>Leptospirillum</taxon>
    </lineage>
</organism>
<dbReference type="Pfam" id="PF01553">
    <property type="entry name" value="Acyltransferase"/>
    <property type="match status" value="1"/>
</dbReference>
<dbReference type="InterPro" id="IPR002123">
    <property type="entry name" value="Plipid/glycerol_acylTrfase"/>
</dbReference>
<dbReference type="SMART" id="SM00563">
    <property type="entry name" value="PlsC"/>
    <property type="match status" value="1"/>
</dbReference>
<dbReference type="GO" id="GO:0006654">
    <property type="term" value="P:phosphatidic acid biosynthetic process"/>
    <property type="evidence" value="ECO:0007669"/>
    <property type="project" value="TreeGrafter"/>
</dbReference>
<keyword evidence="6" id="KW-1185">Reference proteome</keyword>
<dbReference type="SUPFAM" id="SSF69593">
    <property type="entry name" value="Glycerol-3-phosphate (1)-acyltransferase"/>
    <property type="match status" value="1"/>
</dbReference>
<proteinExistence type="predicted"/>
<dbReference type="GO" id="GO:0003841">
    <property type="term" value="F:1-acylglycerol-3-phosphate O-acyltransferase activity"/>
    <property type="evidence" value="ECO:0007669"/>
    <property type="project" value="TreeGrafter"/>
</dbReference>
<evidence type="ECO:0000313" key="5">
    <source>
        <dbReference type="EMBL" id="EES51983.1"/>
    </source>
</evidence>
<dbReference type="CDD" id="cd07989">
    <property type="entry name" value="LPLAT_AGPAT-like"/>
    <property type="match status" value="1"/>
</dbReference>
<evidence type="ECO:0000256" key="3">
    <source>
        <dbReference type="ARBA" id="ARBA00023315"/>
    </source>
</evidence>
<dbReference type="PANTHER" id="PTHR10434:SF11">
    <property type="entry name" value="1-ACYL-SN-GLYCEROL-3-PHOSPHATE ACYLTRANSFERASE"/>
    <property type="match status" value="1"/>
</dbReference>